<evidence type="ECO:0000259" key="5">
    <source>
        <dbReference type="PROSITE" id="PS50850"/>
    </source>
</evidence>
<feature type="transmembrane region" description="Helical" evidence="4">
    <location>
        <begin position="313"/>
        <end position="333"/>
    </location>
</feature>
<feature type="transmembrane region" description="Helical" evidence="4">
    <location>
        <begin position="116"/>
        <end position="139"/>
    </location>
</feature>
<evidence type="ECO:0000313" key="6">
    <source>
        <dbReference type="EMBL" id="WND03527.1"/>
    </source>
</evidence>
<dbReference type="Gene3D" id="1.20.1250.20">
    <property type="entry name" value="MFS general substrate transporter like domains"/>
    <property type="match status" value="2"/>
</dbReference>
<dbReference type="SUPFAM" id="SSF103473">
    <property type="entry name" value="MFS general substrate transporter"/>
    <property type="match status" value="1"/>
</dbReference>
<evidence type="ECO:0000256" key="3">
    <source>
        <dbReference type="ARBA" id="ARBA00023136"/>
    </source>
</evidence>
<reference evidence="6" key="1">
    <citation type="submission" date="2023-04" db="EMBL/GenBank/DDBJ databases">
        <title>Complete genome sequence of Temperatibacter marinus.</title>
        <authorList>
            <person name="Rong J.-C."/>
            <person name="Yi M.-L."/>
            <person name="Zhao Q."/>
        </authorList>
    </citation>
    <scope>NUCLEOTIDE SEQUENCE</scope>
    <source>
        <strain evidence="6">NBRC 110045</strain>
    </source>
</reference>
<feature type="transmembrane region" description="Helical" evidence="4">
    <location>
        <begin position="339"/>
        <end position="363"/>
    </location>
</feature>
<keyword evidence="2 4" id="KW-1133">Transmembrane helix</keyword>
<organism evidence="6 7">
    <name type="scientific">Temperatibacter marinus</name>
    <dbReference type="NCBI Taxonomy" id="1456591"/>
    <lineage>
        <taxon>Bacteria</taxon>
        <taxon>Pseudomonadati</taxon>
        <taxon>Pseudomonadota</taxon>
        <taxon>Alphaproteobacteria</taxon>
        <taxon>Kordiimonadales</taxon>
        <taxon>Temperatibacteraceae</taxon>
        <taxon>Temperatibacter</taxon>
    </lineage>
</organism>
<gene>
    <name evidence="6" type="ORF">QGN29_03960</name>
</gene>
<feature type="domain" description="Major facilitator superfamily (MFS) profile" evidence="5">
    <location>
        <begin position="18"/>
        <end position="428"/>
    </location>
</feature>
<feature type="transmembrane region" description="Helical" evidence="4">
    <location>
        <begin position="191"/>
        <end position="210"/>
    </location>
</feature>
<name>A0AA52EDL9_9PROT</name>
<dbReference type="PANTHER" id="PTHR23524">
    <property type="entry name" value="TRANSPORTER, PUTATIVE (AFU_ORTHOLOGUE AFUA_8G04850)-RELATED"/>
    <property type="match status" value="1"/>
</dbReference>
<accession>A0AA52EDL9</accession>
<dbReference type="PROSITE" id="PS50850">
    <property type="entry name" value="MFS"/>
    <property type="match status" value="1"/>
</dbReference>
<feature type="transmembrane region" description="Helical" evidence="4">
    <location>
        <begin position="375"/>
        <end position="400"/>
    </location>
</feature>
<evidence type="ECO:0000256" key="1">
    <source>
        <dbReference type="ARBA" id="ARBA00022692"/>
    </source>
</evidence>
<feature type="transmembrane region" description="Helical" evidence="4">
    <location>
        <begin position="93"/>
        <end position="110"/>
    </location>
</feature>
<protein>
    <submittedName>
        <fullName evidence="6">MFS transporter</fullName>
    </submittedName>
</protein>
<keyword evidence="1 4" id="KW-0812">Transmembrane</keyword>
<keyword evidence="3 4" id="KW-0472">Membrane</keyword>
<dbReference type="RefSeq" id="WP_310799380.1">
    <property type="nucleotide sequence ID" value="NZ_CP123872.1"/>
</dbReference>
<feature type="transmembrane region" description="Helical" evidence="4">
    <location>
        <begin position="62"/>
        <end position="81"/>
    </location>
</feature>
<dbReference type="Proteomes" id="UP001268683">
    <property type="component" value="Chromosome"/>
</dbReference>
<dbReference type="AlphaFoldDB" id="A0AA52EDL9"/>
<dbReference type="InterPro" id="IPR011701">
    <property type="entry name" value="MFS"/>
</dbReference>
<evidence type="ECO:0000313" key="7">
    <source>
        <dbReference type="Proteomes" id="UP001268683"/>
    </source>
</evidence>
<dbReference type="PANTHER" id="PTHR23524:SF1">
    <property type="entry name" value="MRH DOMAIN-CONTAINING PROTEIN-RELATED"/>
    <property type="match status" value="1"/>
</dbReference>
<feature type="transmembrane region" description="Helical" evidence="4">
    <location>
        <begin position="288"/>
        <end position="306"/>
    </location>
</feature>
<dbReference type="KEGG" id="tmk:QGN29_03960"/>
<dbReference type="InterPro" id="IPR020846">
    <property type="entry name" value="MFS_dom"/>
</dbReference>
<dbReference type="EMBL" id="CP123872">
    <property type="protein sequence ID" value="WND03527.1"/>
    <property type="molecule type" value="Genomic_DNA"/>
</dbReference>
<feature type="transmembrane region" description="Helical" evidence="4">
    <location>
        <begin position="151"/>
        <end position="171"/>
    </location>
</feature>
<sequence>MTESNTKRFLGLNLNENVSKGNVIALLALSFSTIMLATFIPAVQPYLLDEVLNIPKNDQGAVSGQLLFWGEIVIILTAGFWGALSDKVGRKKVTVVSFILIWLSMVIFAFTKDYWVALLGRLIAAAGLSAASAMIITLMADYIRDDSRGKATGFVGFMNGLGASMAVTVLVKMPQIYEGKGMIATEASLSTYMTMAAIVLVLVFLLGFTVKSGVIKSHDHEEVTSLSQVVVGMKAAKAPGIALAYAASFVARGNLAVVGTFYPLWAAIYGSQVLGMETADALAKGGKVVVISYAASLLFAPIFGIMTDKMNRVNALSVTLLVGVVGYGCTAFVSDPFSVPMMILLVLIGMAEVGCIITSGVLIAEQSPKENRGSVIGVFTLAGAVGILAASVVGGAVFNVMNSGPIVFFGFAALVVLIWSRMLVDKIKIPEMTNS</sequence>
<dbReference type="InterPro" id="IPR036259">
    <property type="entry name" value="MFS_trans_sf"/>
</dbReference>
<feature type="transmembrane region" description="Helical" evidence="4">
    <location>
        <begin position="406"/>
        <end position="424"/>
    </location>
</feature>
<feature type="transmembrane region" description="Helical" evidence="4">
    <location>
        <begin position="243"/>
        <end position="268"/>
    </location>
</feature>
<dbReference type="GO" id="GO:0022857">
    <property type="term" value="F:transmembrane transporter activity"/>
    <property type="evidence" value="ECO:0007669"/>
    <property type="project" value="InterPro"/>
</dbReference>
<evidence type="ECO:0000256" key="4">
    <source>
        <dbReference type="SAM" id="Phobius"/>
    </source>
</evidence>
<dbReference type="Pfam" id="PF07690">
    <property type="entry name" value="MFS_1"/>
    <property type="match status" value="1"/>
</dbReference>
<feature type="transmembrane region" description="Helical" evidence="4">
    <location>
        <begin position="21"/>
        <end position="42"/>
    </location>
</feature>
<evidence type="ECO:0000256" key="2">
    <source>
        <dbReference type="ARBA" id="ARBA00022989"/>
    </source>
</evidence>
<keyword evidence="7" id="KW-1185">Reference proteome</keyword>
<proteinExistence type="predicted"/>